<accession>A0A1L9USG7</accession>
<reference evidence="2" key="1">
    <citation type="journal article" date="2017" name="Genome Biol.">
        <title>Comparative genomics reveals high biological diversity and specific adaptations in the industrially and medically important fungal genus Aspergillus.</title>
        <authorList>
            <person name="de Vries R.P."/>
            <person name="Riley R."/>
            <person name="Wiebenga A."/>
            <person name="Aguilar-Osorio G."/>
            <person name="Amillis S."/>
            <person name="Uchima C.A."/>
            <person name="Anderluh G."/>
            <person name="Asadollahi M."/>
            <person name="Askin M."/>
            <person name="Barry K."/>
            <person name="Battaglia E."/>
            <person name="Bayram O."/>
            <person name="Benocci T."/>
            <person name="Braus-Stromeyer S.A."/>
            <person name="Caldana C."/>
            <person name="Canovas D."/>
            <person name="Cerqueira G.C."/>
            <person name="Chen F."/>
            <person name="Chen W."/>
            <person name="Choi C."/>
            <person name="Clum A."/>
            <person name="Dos Santos R.A."/>
            <person name="Damasio A.R."/>
            <person name="Diallinas G."/>
            <person name="Emri T."/>
            <person name="Fekete E."/>
            <person name="Flipphi M."/>
            <person name="Freyberg S."/>
            <person name="Gallo A."/>
            <person name="Gournas C."/>
            <person name="Habgood R."/>
            <person name="Hainaut M."/>
            <person name="Harispe M.L."/>
            <person name="Henrissat B."/>
            <person name="Hilden K.S."/>
            <person name="Hope R."/>
            <person name="Hossain A."/>
            <person name="Karabika E."/>
            <person name="Karaffa L."/>
            <person name="Karanyi Z."/>
            <person name="Krasevec N."/>
            <person name="Kuo A."/>
            <person name="Kusch H."/>
            <person name="LaButti K."/>
            <person name="Lagendijk E.L."/>
            <person name="Lapidus A."/>
            <person name="Levasseur A."/>
            <person name="Lindquist E."/>
            <person name="Lipzen A."/>
            <person name="Logrieco A.F."/>
            <person name="MacCabe A."/>
            <person name="Maekelae M.R."/>
            <person name="Malavazi I."/>
            <person name="Melin P."/>
            <person name="Meyer V."/>
            <person name="Mielnichuk N."/>
            <person name="Miskei M."/>
            <person name="Molnar A.P."/>
            <person name="Mule G."/>
            <person name="Ngan C.Y."/>
            <person name="Orejas M."/>
            <person name="Orosz E."/>
            <person name="Ouedraogo J.P."/>
            <person name="Overkamp K.M."/>
            <person name="Park H.-S."/>
            <person name="Perrone G."/>
            <person name="Piumi F."/>
            <person name="Punt P.J."/>
            <person name="Ram A.F."/>
            <person name="Ramon A."/>
            <person name="Rauscher S."/>
            <person name="Record E."/>
            <person name="Riano-Pachon D.M."/>
            <person name="Robert V."/>
            <person name="Roehrig J."/>
            <person name="Ruller R."/>
            <person name="Salamov A."/>
            <person name="Salih N.S."/>
            <person name="Samson R.A."/>
            <person name="Sandor E."/>
            <person name="Sanguinetti M."/>
            <person name="Schuetze T."/>
            <person name="Sepcic K."/>
            <person name="Shelest E."/>
            <person name="Sherlock G."/>
            <person name="Sophianopoulou V."/>
            <person name="Squina F.M."/>
            <person name="Sun H."/>
            <person name="Susca A."/>
            <person name="Todd R.B."/>
            <person name="Tsang A."/>
            <person name="Unkles S.E."/>
            <person name="van de Wiele N."/>
            <person name="van Rossen-Uffink D."/>
            <person name="Oliveira J.V."/>
            <person name="Vesth T.C."/>
            <person name="Visser J."/>
            <person name="Yu J.-H."/>
            <person name="Zhou M."/>
            <person name="Andersen M.R."/>
            <person name="Archer D.B."/>
            <person name="Baker S.E."/>
            <person name="Benoit I."/>
            <person name="Brakhage A.A."/>
            <person name="Braus G.H."/>
            <person name="Fischer R."/>
            <person name="Frisvad J.C."/>
            <person name="Goldman G.H."/>
            <person name="Houbraken J."/>
            <person name="Oakley B."/>
            <person name="Pocsi I."/>
            <person name="Scazzocchio C."/>
            <person name="Seiboth B."/>
            <person name="vanKuyk P.A."/>
            <person name="Wortman J."/>
            <person name="Dyer P.S."/>
            <person name="Grigoriev I.V."/>
        </authorList>
    </citation>
    <scope>NUCLEOTIDE SEQUENCE [LARGE SCALE GENOMIC DNA]</scope>
    <source>
        <strain evidence="2">CBS 101740 / IMI 381727 / IBT 21946</strain>
    </source>
</reference>
<gene>
    <name evidence="1" type="ORF">ASPBRDRAFT_459664</name>
</gene>
<dbReference type="RefSeq" id="XP_067481961.1">
    <property type="nucleotide sequence ID" value="XM_067625515.1"/>
</dbReference>
<sequence length="113" mass="12783">MFPCIFSNAHRLGGKSGEMIAHMAGRDRPLGVAVCSPCSTTLRLLIRNRETLVACRACPSSPCQRLSFKYMRSLEELHRAIRKEERKSRYNTSRSKGTFLPSTIAIQHYLAQI</sequence>
<dbReference type="Proteomes" id="UP000184499">
    <property type="component" value="Unassembled WGS sequence"/>
</dbReference>
<evidence type="ECO:0000313" key="1">
    <source>
        <dbReference type="EMBL" id="OJJ74713.1"/>
    </source>
</evidence>
<keyword evidence="2" id="KW-1185">Reference proteome</keyword>
<name>A0A1L9USG7_ASPBC</name>
<dbReference type="AlphaFoldDB" id="A0A1L9USG7"/>
<protein>
    <submittedName>
        <fullName evidence="1">Uncharacterized protein</fullName>
    </submittedName>
</protein>
<organism evidence="1 2">
    <name type="scientific">Aspergillus brasiliensis (strain CBS 101740 / IMI 381727 / IBT 21946)</name>
    <dbReference type="NCBI Taxonomy" id="767769"/>
    <lineage>
        <taxon>Eukaryota</taxon>
        <taxon>Fungi</taxon>
        <taxon>Dikarya</taxon>
        <taxon>Ascomycota</taxon>
        <taxon>Pezizomycotina</taxon>
        <taxon>Eurotiomycetes</taxon>
        <taxon>Eurotiomycetidae</taxon>
        <taxon>Eurotiales</taxon>
        <taxon>Aspergillaceae</taxon>
        <taxon>Aspergillus</taxon>
        <taxon>Aspergillus subgen. Circumdati</taxon>
    </lineage>
</organism>
<evidence type="ECO:0000313" key="2">
    <source>
        <dbReference type="Proteomes" id="UP000184499"/>
    </source>
</evidence>
<dbReference type="GeneID" id="93578003"/>
<proteinExistence type="predicted"/>
<dbReference type="EMBL" id="KV878681">
    <property type="protein sequence ID" value="OJJ74713.1"/>
    <property type="molecule type" value="Genomic_DNA"/>
</dbReference>
<dbReference type="VEuPathDB" id="FungiDB:ASPBRDRAFT_459664"/>